<dbReference type="InterPro" id="IPR010287">
    <property type="entry name" value="DUF892_YciF-like"/>
</dbReference>
<dbReference type="InterPro" id="IPR012347">
    <property type="entry name" value="Ferritin-like"/>
</dbReference>
<evidence type="ECO:0000313" key="1">
    <source>
        <dbReference type="EMBL" id="GAA4457621.1"/>
    </source>
</evidence>
<reference evidence="2" key="1">
    <citation type="journal article" date="2019" name="Int. J. Syst. Evol. Microbiol.">
        <title>The Global Catalogue of Microorganisms (GCM) 10K type strain sequencing project: providing services to taxonomists for standard genome sequencing and annotation.</title>
        <authorList>
            <consortium name="The Broad Institute Genomics Platform"/>
            <consortium name="The Broad Institute Genome Sequencing Center for Infectious Disease"/>
            <person name="Wu L."/>
            <person name="Ma J."/>
        </authorList>
    </citation>
    <scope>NUCLEOTIDE SEQUENCE [LARGE SCALE GENOMIC DNA]</scope>
    <source>
        <strain evidence="2">JCM 31921</strain>
    </source>
</reference>
<dbReference type="Gene3D" id="1.20.1260.10">
    <property type="match status" value="1"/>
</dbReference>
<dbReference type="Proteomes" id="UP001501410">
    <property type="component" value="Unassembled WGS sequence"/>
</dbReference>
<dbReference type="EMBL" id="BAABEZ010000024">
    <property type="protein sequence ID" value="GAA4457621.1"/>
    <property type="molecule type" value="Genomic_DNA"/>
</dbReference>
<gene>
    <name evidence="1" type="ORF">GCM10023092_24610</name>
</gene>
<evidence type="ECO:0000313" key="2">
    <source>
        <dbReference type="Proteomes" id="UP001501410"/>
    </source>
</evidence>
<sequence>MREIKDIEQLFYHEIQVLWSAEKMLTEEMPKMIEKATNFGLKKALEMHLAETRQHLVALEAICKQLNIEPEGDFNPGMKGILEEGTKVMNKDTTPAAMDAAIIAGAQKVEHYEISGYGSAAYYAEMLGLEGIAKRLRLTLTEEQEADTKLNFLAKSIINPKALTV</sequence>
<proteinExistence type="predicted"/>
<name>A0ABP8N040_9BACT</name>
<dbReference type="PANTHER" id="PTHR30565:SF9">
    <property type="entry name" value="PROTEIN YCIF"/>
    <property type="match status" value="1"/>
</dbReference>
<dbReference type="SUPFAM" id="SSF47240">
    <property type="entry name" value="Ferritin-like"/>
    <property type="match status" value="1"/>
</dbReference>
<accession>A0ABP8N040</accession>
<comment type="caution">
    <text evidence="1">The sequence shown here is derived from an EMBL/GenBank/DDBJ whole genome shotgun (WGS) entry which is preliminary data.</text>
</comment>
<dbReference type="InterPro" id="IPR047114">
    <property type="entry name" value="YciF"/>
</dbReference>
<dbReference type="Pfam" id="PF05974">
    <property type="entry name" value="DUF892"/>
    <property type="match status" value="1"/>
</dbReference>
<dbReference type="InterPro" id="IPR009078">
    <property type="entry name" value="Ferritin-like_SF"/>
</dbReference>
<organism evidence="1 2">
    <name type="scientific">Rurimicrobium arvi</name>
    <dbReference type="NCBI Taxonomy" id="2049916"/>
    <lineage>
        <taxon>Bacteria</taxon>
        <taxon>Pseudomonadati</taxon>
        <taxon>Bacteroidota</taxon>
        <taxon>Chitinophagia</taxon>
        <taxon>Chitinophagales</taxon>
        <taxon>Chitinophagaceae</taxon>
        <taxon>Rurimicrobium</taxon>
    </lineage>
</organism>
<dbReference type="PANTHER" id="PTHR30565">
    <property type="entry name" value="PROTEIN YCIF"/>
    <property type="match status" value="1"/>
</dbReference>
<keyword evidence="2" id="KW-1185">Reference proteome</keyword>
<protein>
    <submittedName>
        <fullName evidence="1">Ferritin-like domain-containing protein</fullName>
    </submittedName>
</protein>
<dbReference type="RefSeq" id="WP_344827594.1">
    <property type="nucleotide sequence ID" value="NZ_BAABEZ010000024.1"/>
</dbReference>